<dbReference type="GO" id="GO:0006355">
    <property type="term" value="P:regulation of DNA-templated transcription"/>
    <property type="evidence" value="ECO:0007669"/>
    <property type="project" value="InterPro"/>
</dbReference>
<dbReference type="AlphaFoldDB" id="Q7X289"/>
<reference evidence="8" key="1">
    <citation type="journal article" date="2004" name="Appl. Environ. Microbiol.">
        <title>Novel pathway of salicylate degradation by Streptomyces sp. strain WA46.</title>
        <authorList>
            <person name="Ishiyama D."/>
            <person name="Vujaklija D."/>
            <person name="Davies J."/>
        </authorList>
    </citation>
    <scope>NUCLEOTIDE SEQUENCE</scope>
    <source>
        <strain evidence="8">WA46</strain>
    </source>
</reference>
<dbReference type="InterPro" id="IPR058245">
    <property type="entry name" value="NreC/VraR/RcsB-like_REC"/>
</dbReference>
<dbReference type="CDD" id="cd17535">
    <property type="entry name" value="REC_NarL-like"/>
    <property type="match status" value="1"/>
</dbReference>
<evidence type="ECO:0000256" key="4">
    <source>
        <dbReference type="ARBA" id="ARBA00023163"/>
    </source>
</evidence>
<evidence type="ECO:0000256" key="2">
    <source>
        <dbReference type="ARBA" id="ARBA00023015"/>
    </source>
</evidence>
<keyword evidence="4" id="KW-0804">Transcription</keyword>
<keyword evidence="2" id="KW-0805">Transcription regulation</keyword>
<name>Q7X289_9ACTN</name>
<dbReference type="SUPFAM" id="SSF46894">
    <property type="entry name" value="C-terminal effector domain of the bipartite response regulators"/>
    <property type="match status" value="1"/>
</dbReference>
<dbReference type="PROSITE" id="PS50110">
    <property type="entry name" value="RESPONSE_REGULATORY"/>
    <property type="match status" value="1"/>
</dbReference>
<dbReference type="GO" id="GO:0003677">
    <property type="term" value="F:DNA binding"/>
    <property type="evidence" value="ECO:0007669"/>
    <property type="project" value="UniProtKB-KW"/>
</dbReference>
<protein>
    <submittedName>
        <fullName evidence="8">Putative two-component system response regulator</fullName>
    </submittedName>
</protein>
<dbReference type="InterPro" id="IPR001789">
    <property type="entry name" value="Sig_transdc_resp-reg_receiver"/>
</dbReference>
<feature type="modified residue" description="4-aspartylphosphate" evidence="5">
    <location>
        <position position="54"/>
    </location>
</feature>
<evidence type="ECO:0000259" key="7">
    <source>
        <dbReference type="PROSITE" id="PS50110"/>
    </source>
</evidence>
<dbReference type="CDD" id="cd06170">
    <property type="entry name" value="LuxR_C_like"/>
    <property type="match status" value="1"/>
</dbReference>
<gene>
    <name evidence="8" type="primary">orf21</name>
</gene>
<dbReference type="InterPro" id="IPR016032">
    <property type="entry name" value="Sig_transdc_resp-reg_C-effctor"/>
</dbReference>
<dbReference type="PRINTS" id="PR00038">
    <property type="entry name" value="HTHLUXR"/>
</dbReference>
<feature type="domain" description="HTH luxR-type" evidence="6">
    <location>
        <begin position="150"/>
        <end position="215"/>
    </location>
</feature>
<evidence type="ECO:0000256" key="3">
    <source>
        <dbReference type="ARBA" id="ARBA00023125"/>
    </source>
</evidence>
<dbReference type="InterPro" id="IPR039420">
    <property type="entry name" value="WalR-like"/>
</dbReference>
<organism evidence="8">
    <name type="scientific">Streptomyces sp. WA46</name>
    <dbReference type="NCBI Taxonomy" id="235278"/>
    <lineage>
        <taxon>Bacteria</taxon>
        <taxon>Bacillati</taxon>
        <taxon>Actinomycetota</taxon>
        <taxon>Actinomycetes</taxon>
        <taxon>Kitasatosporales</taxon>
        <taxon>Streptomycetaceae</taxon>
        <taxon>Streptomyces</taxon>
    </lineage>
</organism>
<evidence type="ECO:0000256" key="1">
    <source>
        <dbReference type="ARBA" id="ARBA00022553"/>
    </source>
</evidence>
<keyword evidence="1 5" id="KW-0597">Phosphoprotein</keyword>
<dbReference type="PANTHER" id="PTHR43214:SF24">
    <property type="entry name" value="TRANSCRIPTIONAL REGULATORY PROTEIN NARL-RELATED"/>
    <property type="match status" value="1"/>
</dbReference>
<evidence type="ECO:0000256" key="5">
    <source>
        <dbReference type="PROSITE-ProRule" id="PRU00169"/>
    </source>
</evidence>
<evidence type="ECO:0000259" key="6">
    <source>
        <dbReference type="PROSITE" id="PS50043"/>
    </source>
</evidence>
<dbReference type="Gene3D" id="3.40.50.2300">
    <property type="match status" value="1"/>
</dbReference>
<dbReference type="InterPro" id="IPR011006">
    <property type="entry name" value="CheY-like_superfamily"/>
</dbReference>
<sequence>MTSVLIVDDQPLQRYGFHLLLDSVPETDVVGEAAHGAEAVRKAAELRPDVVLMDVRMPGMDGIEATRRIVAAGGRSRILVLTTFDLDEYVHAAIRAGASGFLLKDARPEELLAGIRAVAVGDAVIAPALTRRLLDEFAQYVPSHRTEPSEDPRLTALTDREREILVAIGKGWTNGEIAARFVLSESTVKTHVGRVLTKIGARDRIQAVIFAYDHGLARPSVD</sequence>
<dbReference type="SMART" id="SM00421">
    <property type="entry name" value="HTH_LUXR"/>
    <property type="match status" value="1"/>
</dbReference>
<dbReference type="Pfam" id="PF00196">
    <property type="entry name" value="GerE"/>
    <property type="match status" value="1"/>
</dbReference>
<evidence type="ECO:0000313" key="8">
    <source>
        <dbReference type="EMBL" id="BAC78370.1"/>
    </source>
</evidence>
<dbReference type="Pfam" id="PF00072">
    <property type="entry name" value="Response_reg"/>
    <property type="match status" value="1"/>
</dbReference>
<dbReference type="EMBL" id="AB112586">
    <property type="protein sequence ID" value="BAC78370.1"/>
    <property type="molecule type" value="Genomic_DNA"/>
</dbReference>
<keyword evidence="3" id="KW-0238">DNA-binding</keyword>
<dbReference type="SMART" id="SM00448">
    <property type="entry name" value="REC"/>
    <property type="match status" value="1"/>
</dbReference>
<dbReference type="GO" id="GO:0000160">
    <property type="term" value="P:phosphorelay signal transduction system"/>
    <property type="evidence" value="ECO:0007669"/>
    <property type="project" value="InterPro"/>
</dbReference>
<feature type="domain" description="Response regulatory" evidence="7">
    <location>
        <begin position="3"/>
        <end position="119"/>
    </location>
</feature>
<dbReference type="SUPFAM" id="SSF52172">
    <property type="entry name" value="CheY-like"/>
    <property type="match status" value="1"/>
</dbReference>
<dbReference type="InterPro" id="IPR000792">
    <property type="entry name" value="Tscrpt_reg_LuxR_C"/>
</dbReference>
<dbReference type="PROSITE" id="PS00622">
    <property type="entry name" value="HTH_LUXR_1"/>
    <property type="match status" value="1"/>
</dbReference>
<accession>Q7X289</accession>
<dbReference type="PANTHER" id="PTHR43214">
    <property type="entry name" value="TWO-COMPONENT RESPONSE REGULATOR"/>
    <property type="match status" value="1"/>
</dbReference>
<dbReference type="PROSITE" id="PS50043">
    <property type="entry name" value="HTH_LUXR_2"/>
    <property type="match status" value="1"/>
</dbReference>
<proteinExistence type="predicted"/>